<dbReference type="Gene3D" id="3.30.420.40">
    <property type="match status" value="2"/>
</dbReference>
<evidence type="ECO:0000313" key="3">
    <source>
        <dbReference type="EMBL" id="CAI9977328.1"/>
    </source>
</evidence>
<evidence type="ECO:0008006" key="6">
    <source>
        <dbReference type="Google" id="ProtNLM"/>
    </source>
</evidence>
<dbReference type="AlphaFoldDB" id="A0AA86RPL6"/>
<reference evidence="3" key="1">
    <citation type="submission" date="2023-06" db="EMBL/GenBank/DDBJ databases">
        <authorList>
            <person name="Kurt Z."/>
        </authorList>
    </citation>
    <scope>NUCLEOTIDE SEQUENCE</scope>
</reference>
<keyword evidence="5" id="KW-1185">Reference proteome</keyword>
<organism evidence="3">
    <name type="scientific">Hexamita inflata</name>
    <dbReference type="NCBI Taxonomy" id="28002"/>
    <lineage>
        <taxon>Eukaryota</taxon>
        <taxon>Metamonada</taxon>
        <taxon>Diplomonadida</taxon>
        <taxon>Hexamitidae</taxon>
        <taxon>Hexamitinae</taxon>
        <taxon>Hexamita</taxon>
    </lineage>
</organism>
<dbReference type="PANTHER" id="PTHR11937">
    <property type="entry name" value="ACTIN"/>
    <property type="match status" value="1"/>
</dbReference>
<dbReference type="SUPFAM" id="SSF53067">
    <property type="entry name" value="Actin-like ATPase domain"/>
    <property type="match status" value="2"/>
</dbReference>
<evidence type="ECO:0000256" key="1">
    <source>
        <dbReference type="RuleBase" id="RU000487"/>
    </source>
</evidence>
<dbReference type="InterPro" id="IPR004000">
    <property type="entry name" value="Actin"/>
</dbReference>
<evidence type="ECO:0000313" key="5">
    <source>
        <dbReference type="Proteomes" id="UP001642409"/>
    </source>
</evidence>
<dbReference type="Pfam" id="PF00022">
    <property type="entry name" value="Actin"/>
    <property type="match status" value="1"/>
</dbReference>
<protein>
    <recommendedName>
        <fullName evidence="6">Actin-related protein 5</fullName>
    </recommendedName>
</protein>
<reference evidence="4 5" key="2">
    <citation type="submission" date="2024-07" db="EMBL/GenBank/DDBJ databases">
        <authorList>
            <person name="Akdeniz Z."/>
        </authorList>
    </citation>
    <scope>NUCLEOTIDE SEQUENCE [LARGE SCALE GENOMIC DNA]</scope>
</reference>
<accession>A0AA86RPL6</accession>
<gene>
    <name evidence="4" type="ORF">HINF_LOCUS10411</name>
    <name evidence="3" type="ORF">HINF_LOCUS64973</name>
</gene>
<dbReference type="Proteomes" id="UP001642409">
    <property type="component" value="Unassembled WGS sequence"/>
</dbReference>
<name>A0AA86RPL6_9EUKA</name>
<sequence length="522" mass="60107">MLFKPRDPFRQIVRQFPQPPQNTPFILDIGTYSIKAGFQCDPLPRVELLSQISRNKSKSGETKIGDQINQQEYTKQSLRSPFIQNILIQVEVLFELLQFVFQNSIVTQQKTFPYPVFATVPVGNPQTATDYLIDLLKNGFNCSTVNVVFSERRYKSEAVILHIGHSFVTVCNKKRAMRLPFGTQVMVQWLMKSIVARYGEIAKTIQLDVVQQFFEEHAGWSGINDDFMTWYREKMNTHKNALNTLLRPEADSPESINYLLTQNQYLFAQYPEQLFLPTQIQFKSLFDQQKNIQRREFAEKARAASTQKLINLAQLSEEDIEAIHSLKNDVEIYNLIITKCTMKLKELKKGYEKLNQNNAQALLDELTVNIQTDQILDLSKLKTFQIEQIENVSLSLEYCVFKLRELKQTPDIFRSITYLPIQFGYEGAFVDNQEEVVIPVVNEHIIAAELMFNPKIIGVSAKTVEEMLRELVKEDNAKKIIISGGGSGLKNIKERVEADLAKLGVEVELRRNEWADLCAFIQ</sequence>
<dbReference type="EMBL" id="CAXDID020000022">
    <property type="protein sequence ID" value="CAL5988510.1"/>
    <property type="molecule type" value="Genomic_DNA"/>
</dbReference>
<dbReference type="InterPro" id="IPR043129">
    <property type="entry name" value="ATPase_NBD"/>
</dbReference>
<proteinExistence type="inferred from homology"/>
<keyword evidence="2" id="KW-0175">Coiled coil</keyword>
<evidence type="ECO:0000256" key="2">
    <source>
        <dbReference type="SAM" id="Coils"/>
    </source>
</evidence>
<comment type="caution">
    <text evidence="3">The sequence shown here is derived from an EMBL/GenBank/DDBJ whole genome shotgun (WGS) entry which is preliminary data.</text>
</comment>
<dbReference type="EMBL" id="CATOUU010001177">
    <property type="protein sequence ID" value="CAI9977328.1"/>
    <property type="molecule type" value="Genomic_DNA"/>
</dbReference>
<evidence type="ECO:0000313" key="4">
    <source>
        <dbReference type="EMBL" id="CAL5988510.1"/>
    </source>
</evidence>
<dbReference type="SMART" id="SM00268">
    <property type="entry name" value="ACTIN"/>
    <property type="match status" value="1"/>
</dbReference>
<feature type="coiled-coil region" evidence="2">
    <location>
        <begin position="337"/>
        <end position="364"/>
    </location>
</feature>
<comment type="similarity">
    <text evidence="1">Belongs to the actin family.</text>
</comment>